<evidence type="ECO:0000313" key="1">
    <source>
        <dbReference type="EMBL" id="WOH11394.1"/>
    </source>
</evidence>
<name>A0AAF0XR20_DAUCS</name>
<dbReference type="Proteomes" id="UP000077755">
    <property type="component" value="Chromosome 8"/>
</dbReference>
<dbReference type="PANTHER" id="PTHR47169:SF2">
    <property type="entry name" value="OS01G0541250 PROTEIN"/>
    <property type="match status" value="1"/>
</dbReference>
<dbReference type="AlphaFoldDB" id="A0AAF0XR20"/>
<dbReference type="PANTHER" id="PTHR47169">
    <property type="entry name" value="OS01G0541250 PROTEIN"/>
    <property type="match status" value="1"/>
</dbReference>
<organism evidence="1 2">
    <name type="scientific">Daucus carota subsp. sativus</name>
    <name type="common">Carrot</name>
    <dbReference type="NCBI Taxonomy" id="79200"/>
    <lineage>
        <taxon>Eukaryota</taxon>
        <taxon>Viridiplantae</taxon>
        <taxon>Streptophyta</taxon>
        <taxon>Embryophyta</taxon>
        <taxon>Tracheophyta</taxon>
        <taxon>Spermatophyta</taxon>
        <taxon>Magnoliopsida</taxon>
        <taxon>eudicotyledons</taxon>
        <taxon>Gunneridae</taxon>
        <taxon>Pentapetalae</taxon>
        <taxon>asterids</taxon>
        <taxon>campanulids</taxon>
        <taxon>Apiales</taxon>
        <taxon>Apiaceae</taxon>
        <taxon>Apioideae</taxon>
        <taxon>Scandiceae</taxon>
        <taxon>Daucinae</taxon>
        <taxon>Daucus</taxon>
        <taxon>Daucus sect. Daucus</taxon>
    </lineage>
</organism>
<accession>A0AAF0XR20</accession>
<sequence>MFLVAIGRPRFDAEGKITFSGKIGIFPFVTKEPTKRSSGNRAAGTLETKAMTSVTRDKVRSNLINDMVPTIIKKWSREDAYLLIIVRQDNAITPIDPNDRELVLT</sequence>
<reference evidence="1" key="1">
    <citation type="journal article" date="2016" name="Nat. Genet.">
        <title>A high-quality carrot genome assembly provides new insights into carotenoid accumulation and asterid genome evolution.</title>
        <authorList>
            <person name="Iorizzo M."/>
            <person name="Ellison S."/>
            <person name="Senalik D."/>
            <person name="Zeng P."/>
            <person name="Satapoomin P."/>
            <person name="Huang J."/>
            <person name="Bowman M."/>
            <person name="Iovene M."/>
            <person name="Sanseverino W."/>
            <person name="Cavagnaro P."/>
            <person name="Yildiz M."/>
            <person name="Macko-Podgorni A."/>
            <person name="Moranska E."/>
            <person name="Grzebelus E."/>
            <person name="Grzebelus D."/>
            <person name="Ashrafi H."/>
            <person name="Zheng Z."/>
            <person name="Cheng S."/>
            <person name="Spooner D."/>
            <person name="Van Deynze A."/>
            <person name="Simon P."/>
        </authorList>
    </citation>
    <scope>NUCLEOTIDE SEQUENCE</scope>
    <source>
        <tissue evidence="1">Leaf</tissue>
    </source>
</reference>
<reference evidence="1" key="2">
    <citation type="submission" date="2022-03" db="EMBL/GenBank/DDBJ databases">
        <title>Draft title - Genomic analysis of global carrot germplasm unveils the trajectory of domestication and the origin of high carotenoid orange carrot.</title>
        <authorList>
            <person name="Iorizzo M."/>
            <person name="Ellison S."/>
            <person name="Senalik D."/>
            <person name="Macko-Podgorni A."/>
            <person name="Grzebelus D."/>
            <person name="Bostan H."/>
            <person name="Rolling W."/>
            <person name="Curaba J."/>
            <person name="Simon P."/>
        </authorList>
    </citation>
    <scope>NUCLEOTIDE SEQUENCE</scope>
    <source>
        <tissue evidence="1">Leaf</tissue>
    </source>
</reference>
<keyword evidence="2" id="KW-1185">Reference proteome</keyword>
<gene>
    <name evidence="1" type="ORF">DCAR_0830878</name>
</gene>
<dbReference type="EMBL" id="CP093350">
    <property type="protein sequence ID" value="WOH11394.1"/>
    <property type="molecule type" value="Genomic_DNA"/>
</dbReference>
<protein>
    <submittedName>
        <fullName evidence="1">Uncharacterized protein</fullName>
    </submittedName>
</protein>
<proteinExistence type="predicted"/>
<evidence type="ECO:0000313" key="2">
    <source>
        <dbReference type="Proteomes" id="UP000077755"/>
    </source>
</evidence>